<dbReference type="AlphaFoldDB" id="A0A9P8TK66"/>
<dbReference type="Proteomes" id="UP000774326">
    <property type="component" value="Unassembled WGS sequence"/>
</dbReference>
<evidence type="ECO:0000313" key="2">
    <source>
        <dbReference type="EMBL" id="KAH3681710.1"/>
    </source>
</evidence>
<name>A0A9P8TK66_WICPI</name>
<protein>
    <submittedName>
        <fullName evidence="2">Uncharacterized protein</fullName>
    </submittedName>
</protein>
<evidence type="ECO:0000313" key="3">
    <source>
        <dbReference type="Proteomes" id="UP000774326"/>
    </source>
</evidence>
<comment type="caution">
    <text evidence="2">The sequence shown here is derived from an EMBL/GenBank/DDBJ whole genome shotgun (WGS) entry which is preliminary data.</text>
</comment>
<feature type="compositionally biased region" description="Basic and acidic residues" evidence="1">
    <location>
        <begin position="122"/>
        <end position="131"/>
    </location>
</feature>
<keyword evidence="3" id="KW-1185">Reference proteome</keyword>
<sequence length="225" mass="26474">MRLTNSYYNYEDQDESRLGHEPNDMDCNDEQNLYSDPDPSYFIHVSDEEEEEEEEEGYQLDYESDSHSDTEYQFQNSGYNKNNWDDGEYQSDMEFKGDSQPFQSTSSYFDEFAPPKYSETTSESRSEIGKDFRTEEKVPVITSYSQYQRYFTNQDEKKHSPDPFEFCVKKSKTNYRCDYTENPSCSVPIYSLKPAGNSGHKSLGKSFRDIAPKLESFNDKKRKLE</sequence>
<feature type="compositionally biased region" description="Acidic residues" evidence="1">
    <location>
        <begin position="47"/>
        <end position="58"/>
    </location>
</feature>
<reference evidence="2" key="1">
    <citation type="journal article" date="2021" name="Open Biol.">
        <title>Shared evolutionary footprints suggest mitochondrial oxidative damage underlies multiple complex I losses in fungi.</title>
        <authorList>
            <person name="Schikora-Tamarit M.A."/>
            <person name="Marcet-Houben M."/>
            <person name="Nosek J."/>
            <person name="Gabaldon T."/>
        </authorList>
    </citation>
    <scope>NUCLEOTIDE SEQUENCE</scope>
    <source>
        <strain evidence="2">CBS2887</strain>
    </source>
</reference>
<feature type="region of interest" description="Disordered" evidence="1">
    <location>
        <begin position="1"/>
        <end position="131"/>
    </location>
</feature>
<evidence type="ECO:0000256" key="1">
    <source>
        <dbReference type="SAM" id="MobiDB-lite"/>
    </source>
</evidence>
<accession>A0A9P8TK66</accession>
<reference evidence="2" key="2">
    <citation type="submission" date="2021-01" db="EMBL/GenBank/DDBJ databases">
        <authorList>
            <person name="Schikora-Tamarit M.A."/>
        </authorList>
    </citation>
    <scope>NUCLEOTIDE SEQUENCE</scope>
    <source>
        <strain evidence="2">CBS2887</strain>
    </source>
</reference>
<organism evidence="2 3">
    <name type="scientific">Wickerhamomyces pijperi</name>
    <name type="common">Yeast</name>
    <name type="synonym">Pichia pijperi</name>
    <dbReference type="NCBI Taxonomy" id="599730"/>
    <lineage>
        <taxon>Eukaryota</taxon>
        <taxon>Fungi</taxon>
        <taxon>Dikarya</taxon>
        <taxon>Ascomycota</taxon>
        <taxon>Saccharomycotina</taxon>
        <taxon>Saccharomycetes</taxon>
        <taxon>Phaffomycetales</taxon>
        <taxon>Wickerhamomycetaceae</taxon>
        <taxon>Wickerhamomyces</taxon>
    </lineage>
</organism>
<gene>
    <name evidence="2" type="ORF">WICPIJ_007312</name>
</gene>
<feature type="compositionally biased region" description="Polar residues" evidence="1">
    <location>
        <begin position="71"/>
        <end position="82"/>
    </location>
</feature>
<dbReference type="EMBL" id="JAEUBG010004298">
    <property type="protein sequence ID" value="KAH3681710.1"/>
    <property type="molecule type" value="Genomic_DNA"/>
</dbReference>
<proteinExistence type="predicted"/>